<protein>
    <submittedName>
        <fullName evidence="2">Uncharacterized protein</fullName>
    </submittedName>
</protein>
<gene>
    <name evidence="2" type="ORF">DdX_06207</name>
</gene>
<evidence type="ECO:0000256" key="1">
    <source>
        <dbReference type="SAM" id="MobiDB-lite"/>
    </source>
</evidence>
<dbReference type="EMBL" id="JAKKPZ010000007">
    <property type="protein sequence ID" value="KAI1719083.1"/>
    <property type="molecule type" value="Genomic_DNA"/>
</dbReference>
<reference evidence="2" key="1">
    <citation type="submission" date="2022-01" db="EMBL/GenBank/DDBJ databases">
        <title>Genome Sequence Resource for Two Populations of Ditylenchus destructor, the Migratory Endoparasitic Phytonematode.</title>
        <authorList>
            <person name="Zhang H."/>
            <person name="Lin R."/>
            <person name="Xie B."/>
        </authorList>
    </citation>
    <scope>NUCLEOTIDE SEQUENCE</scope>
    <source>
        <strain evidence="2">BazhouSP</strain>
    </source>
</reference>
<evidence type="ECO:0000313" key="2">
    <source>
        <dbReference type="EMBL" id="KAI1719083.1"/>
    </source>
</evidence>
<dbReference type="Proteomes" id="UP001201812">
    <property type="component" value="Unassembled WGS sequence"/>
</dbReference>
<feature type="region of interest" description="Disordered" evidence="1">
    <location>
        <begin position="617"/>
        <end position="646"/>
    </location>
</feature>
<feature type="region of interest" description="Disordered" evidence="1">
    <location>
        <begin position="423"/>
        <end position="442"/>
    </location>
</feature>
<feature type="compositionally biased region" description="Polar residues" evidence="1">
    <location>
        <begin position="617"/>
        <end position="631"/>
    </location>
</feature>
<accession>A0AAD4R9E8</accession>
<organism evidence="2 3">
    <name type="scientific">Ditylenchus destructor</name>
    <dbReference type="NCBI Taxonomy" id="166010"/>
    <lineage>
        <taxon>Eukaryota</taxon>
        <taxon>Metazoa</taxon>
        <taxon>Ecdysozoa</taxon>
        <taxon>Nematoda</taxon>
        <taxon>Chromadorea</taxon>
        <taxon>Rhabditida</taxon>
        <taxon>Tylenchina</taxon>
        <taxon>Tylenchomorpha</taxon>
        <taxon>Sphaerularioidea</taxon>
        <taxon>Anguinidae</taxon>
        <taxon>Anguininae</taxon>
        <taxon>Ditylenchus</taxon>
    </lineage>
</organism>
<dbReference type="AlphaFoldDB" id="A0AAD4R9E8"/>
<feature type="compositionally biased region" description="Acidic residues" evidence="1">
    <location>
        <begin position="423"/>
        <end position="440"/>
    </location>
</feature>
<proteinExistence type="predicted"/>
<sequence>MVHYFFLRDLAEFFNRCELVSLLYVSRQFRRVIEQEFPNSPFMSYYMLQYQYGLWKLNRASGASSLLTMDVLRSLASCKYVRFWVVCIKFGSDRYLNEDVASLDVLNSIKHVWQDSQVEFMSVIALPSVVKRLMLSFFSGANQLLWDVPNSLLDLAPVLAIDRICTYIHDSAFTIDGKVACSDIMEFLMRSAQCFGYRKSLSIYTTNVPDRQECEKMLDVITEKFMLLTKPKLLHFQWNCRRFSTDEFRPFANWHHNNNFDVTNKKIKMQLVFKTNDFMFSLSSDDIREWYARYSQQFTSANYRDYLTERERHSKLEDALERLEVETESECRRKQIEVAQKLQNIVIQKPQISEVTAHPGALIQQARPHLPIGNAGLKHKVSNEKPHTLPQRNSTIDTVKAIYFEPIHEIQPEDFLLLSSDSESDFDELSQEPPECDTEDNEHAHLENKRELDSKCFNKDATVGLQPKDGTFAQAIDPLNVVPSSLSNKEQANPSFTFQLNTASVQKPSTSSGQTIQPKSLVSNKSDHVVTDHVVTNITNQESPSNFQFKNDFTTTHPKVDERNKQILSPPDNSTPSTFRFNKDAAPMTSTPDATKTVPFSIKSDDFSFATSKICSPDSVKNNTSSESSPFKSMIPDKRPAQGSEPQECLNDHFLGGCHLAKWIKFYATEHEKLKAEIHAFEKNTDTKKARITLKKMIIDKINFSAKKKATNSDLAQALSFFMTLFDFKPVKDSNDEEFQLDQSNKPMINYAMSTICSRFIDKVRWDAELTDSIMMIVVTLCVRSTQFYKIFCAEILSFSAMLSLSVSRILDKIISFGSATPEAPTHWLETESAIFGLFYKVHFRLKSAKEYTADAPQNVKGPELIRMILVSTLQLDNPVLLSSAFLATEILNNCVSHLSKACKGFSSSLKTALLPAAKHIVEFEWEPIIASICEKLADQKLETILRTRHDALVCNLEHSIQKMGSQ</sequence>
<evidence type="ECO:0000313" key="3">
    <source>
        <dbReference type="Proteomes" id="UP001201812"/>
    </source>
</evidence>
<comment type="caution">
    <text evidence="2">The sequence shown here is derived from an EMBL/GenBank/DDBJ whole genome shotgun (WGS) entry which is preliminary data.</text>
</comment>
<keyword evidence="3" id="KW-1185">Reference proteome</keyword>
<name>A0AAD4R9E8_9BILA</name>